<dbReference type="EMBL" id="OZ021736">
    <property type="protein sequence ID" value="CAK9314153.1"/>
    <property type="molecule type" value="Genomic_DNA"/>
</dbReference>
<keyword evidence="1" id="KW-0443">Lipid metabolism</keyword>
<sequence length="258" mass="27318">MSEFPTQSLLSLSAKSRKPFLPTASTALFSVPSPTYFPTSPLSLSSSTSPLPISLFSPNRSLTLHGPFTGSSKAASSPASGSSLTSAATMLSPTTNYSTTSSASSSTLLSSSPTSPGSTVTGATTPTPPPSNGMVFVPKPKSQIPWYLNYFNNPPGTLISLLGTLTLGWPLYLAFNASGRSYNRFACHYDPYGPIFTKRERIQIYISDAGILGMAFVLYRIGAAKGALWVIRNAVGDCEWVFGFDYLFAAYSSVLAAL</sequence>
<dbReference type="InterPro" id="IPR012171">
    <property type="entry name" value="Fatty_acid_desaturase"/>
</dbReference>
<proteinExistence type="predicted"/>
<organism evidence="3 4">
    <name type="scientific">Citrullus colocynthis</name>
    <name type="common">colocynth</name>
    <dbReference type="NCBI Taxonomy" id="252529"/>
    <lineage>
        <taxon>Eukaryota</taxon>
        <taxon>Viridiplantae</taxon>
        <taxon>Streptophyta</taxon>
        <taxon>Embryophyta</taxon>
        <taxon>Tracheophyta</taxon>
        <taxon>Spermatophyta</taxon>
        <taxon>Magnoliopsida</taxon>
        <taxon>eudicotyledons</taxon>
        <taxon>Gunneridae</taxon>
        <taxon>Pentapetalae</taxon>
        <taxon>rosids</taxon>
        <taxon>fabids</taxon>
        <taxon>Cucurbitales</taxon>
        <taxon>Cucurbitaceae</taxon>
        <taxon>Benincaseae</taxon>
        <taxon>Citrullus</taxon>
    </lineage>
</organism>
<gene>
    <name evidence="3" type="ORF">CITCOLO1_LOCUS5895</name>
</gene>
<keyword evidence="4" id="KW-1185">Reference proteome</keyword>
<reference evidence="3 4" key="1">
    <citation type="submission" date="2024-03" db="EMBL/GenBank/DDBJ databases">
        <authorList>
            <person name="Gkanogiannis A."/>
            <person name="Becerra Lopez-Lavalle L."/>
        </authorList>
    </citation>
    <scope>NUCLEOTIDE SEQUENCE [LARGE SCALE GENOMIC DNA]</scope>
</reference>
<feature type="region of interest" description="Disordered" evidence="2">
    <location>
        <begin position="102"/>
        <end position="134"/>
    </location>
</feature>
<feature type="compositionally biased region" description="Low complexity" evidence="2">
    <location>
        <begin position="102"/>
        <end position="125"/>
    </location>
</feature>
<evidence type="ECO:0000256" key="2">
    <source>
        <dbReference type="SAM" id="MobiDB-lite"/>
    </source>
</evidence>
<evidence type="ECO:0000256" key="1">
    <source>
        <dbReference type="ARBA" id="ARBA00023098"/>
    </source>
</evidence>
<accession>A0ABP0Y5C4</accession>
<dbReference type="Proteomes" id="UP001642487">
    <property type="component" value="Chromosome 2"/>
</dbReference>
<evidence type="ECO:0000313" key="4">
    <source>
        <dbReference type="Proteomes" id="UP001642487"/>
    </source>
</evidence>
<protein>
    <submittedName>
        <fullName evidence="3">Uncharacterized protein</fullName>
    </submittedName>
</protein>
<evidence type="ECO:0000313" key="3">
    <source>
        <dbReference type="EMBL" id="CAK9314153.1"/>
    </source>
</evidence>
<name>A0ABP0Y5C4_9ROSI</name>
<dbReference type="PANTHER" id="PTHR32100">
    <property type="entry name" value="OMEGA-6 FATTY ACID DESATURASE, CHLOROPLASTIC"/>
    <property type="match status" value="1"/>
</dbReference>